<dbReference type="InterPro" id="IPR052515">
    <property type="entry name" value="Gfo/Idh/MocA_Oxidoreductase"/>
</dbReference>
<comment type="caution">
    <text evidence="3">The sequence shown here is derived from an EMBL/GenBank/DDBJ whole genome shotgun (WGS) entry which is preliminary data.</text>
</comment>
<dbReference type="Gene3D" id="3.30.360.10">
    <property type="entry name" value="Dihydrodipicolinate Reductase, domain 2"/>
    <property type="match status" value="1"/>
</dbReference>
<dbReference type="InterPro" id="IPR055170">
    <property type="entry name" value="GFO_IDH_MocA-like_dom"/>
</dbReference>
<dbReference type="InterPro" id="IPR036291">
    <property type="entry name" value="NAD(P)-bd_dom_sf"/>
</dbReference>
<evidence type="ECO:0000313" key="3">
    <source>
        <dbReference type="EMBL" id="GAA6406158.1"/>
    </source>
</evidence>
<dbReference type="PANTHER" id="PTHR43249">
    <property type="entry name" value="UDP-N-ACETYL-2-AMINO-2-DEOXY-D-GLUCURONATE OXIDASE"/>
    <property type="match status" value="1"/>
</dbReference>
<dbReference type="SUPFAM" id="SSF51735">
    <property type="entry name" value="NAD(P)-binding Rossmann-fold domains"/>
    <property type="match status" value="1"/>
</dbReference>
<evidence type="ECO:0000259" key="2">
    <source>
        <dbReference type="Pfam" id="PF22725"/>
    </source>
</evidence>
<keyword evidence="4" id="KW-1185">Reference proteome</keyword>
<protein>
    <submittedName>
        <fullName evidence="3">Gfo/Idh/MocA family oxidoreductase</fullName>
    </submittedName>
</protein>
<feature type="domain" description="Gfo/Idh/MocA-like oxidoreductase N-terminal" evidence="1">
    <location>
        <begin position="2"/>
        <end position="121"/>
    </location>
</feature>
<name>A0ABQ0B3X7_9FIRM</name>
<dbReference type="PANTHER" id="PTHR43249:SF1">
    <property type="entry name" value="D-GLUCOSIDE 3-DEHYDROGENASE"/>
    <property type="match status" value="1"/>
</dbReference>
<dbReference type="RefSeq" id="WP_187024792.1">
    <property type="nucleotide sequence ID" value="NZ_BAABYW010000001.1"/>
</dbReference>
<evidence type="ECO:0000313" key="4">
    <source>
        <dbReference type="Proteomes" id="UP001600943"/>
    </source>
</evidence>
<dbReference type="EMBL" id="BAABYW010000001">
    <property type="protein sequence ID" value="GAA6406158.1"/>
    <property type="molecule type" value="Genomic_DNA"/>
</dbReference>
<dbReference type="InterPro" id="IPR000683">
    <property type="entry name" value="Gfo/Idh/MocA-like_OxRdtase_N"/>
</dbReference>
<dbReference type="Gene3D" id="3.40.50.720">
    <property type="entry name" value="NAD(P)-binding Rossmann-like Domain"/>
    <property type="match status" value="1"/>
</dbReference>
<dbReference type="Pfam" id="PF01408">
    <property type="entry name" value="GFO_IDH_MocA"/>
    <property type="match status" value="1"/>
</dbReference>
<dbReference type="SUPFAM" id="SSF55347">
    <property type="entry name" value="Glyceraldehyde-3-phosphate dehydrogenase-like, C-terminal domain"/>
    <property type="match status" value="1"/>
</dbReference>
<dbReference type="Proteomes" id="UP001600943">
    <property type="component" value="Unassembled WGS sequence"/>
</dbReference>
<proteinExistence type="predicted"/>
<sequence>MIRVGIAGIGFIAEEYIKFFSQGKIKGAVISALSSRNVSHMEDIKAAYDLKDTELFTDYEAMLDSGKIDMVMICTPHFQHPDMAIRSIERGIHTLVEKPIGVFPDEITSLMNCVNSHPDTLSGVLYCRRANPTFAKMKQLLNEGTVGNLKRVTWIVTDMYRPQAYFDTAPWRGTFRGEGGGMMMTQVSHQLNILTWLCGLPAALQAFCYVGQERRIEVENEITIMMEYPNGAAGQFIASSRECPGSNRLELSGSKGQIILENENLLTLRSLQTDESHFAKTCEEPFGRIPYTEQQFSFGTIENTAIQTDIINNFISALSENTPILCSVQDAVDTQSLIQGAYLSAWEQKKLKLPADPAAFTEELKKRMDS</sequence>
<evidence type="ECO:0000259" key="1">
    <source>
        <dbReference type="Pfam" id="PF01408"/>
    </source>
</evidence>
<feature type="domain" description="GFO/IDH/MocA-like oxidoreductase" evidence="2">
    <location>
        <begin position="134"/>
        <end position="258"/>
    </location>
</feature>
<gene>
    <name evidence="3" type="ORF">K040078D81_02750</name>
</gene>
<dbReference type="Pfam" id="PF22725">
    <property type="entry name" value="GFO_IDH_MocA_C3"/>
    <property type="match status" value="1"/>
</dbReference>
<accession>A0ABQ0B3X7</accession>
<organism evidence="3 4">
    <name type="scientific">Blautia hominis</name>
    <dbReference type="NCBI Taxonomy" id="2025493"/>
    <lineage>
        <taxon>Bacteria</taxon>
        <taxon>Bacillati</taxon>
        <taxon>Bacillota</taxon>
        <taxon>Clostridia</taxon>
        <taxon>Lachnospirales</taxon>
        <taxon>Lachnospiraceae</taxon>
        <taxon>Blautia</taxon>
    </lineage>
</organism>
<reference evidence="3 4" key="1">
    <citation type="submission" date="2024-04" db="EMBL/GenBank/DDBJ databases">
        <title>Defined microbial consortia suppress multidrug-resistant proinflammatory Enterobacteriaceae via ecological control.</title>
        <authorList>
            <person name="Furuichi M."/>
            <person name="Kawaguchi T."/>
            <person name="Pust M."/>
            <person name="Yasuma K."/>
            <person name="Plichta D."/>
            <person name="Hasegawa N."/>
            <person name="Ohya T."/>
            <person name="Bhattarai S."/>
            <person name="Sasajima S."/>
            <person name="Aoto Y."/>
            <person name="Tuganbaev T."/>
            <person name="Yaginuma M."/>
            <person name="Ueda M."/>
            <person name="Okahashi N."/>
            <person name="Amafuji K."/>
            <person name="Kiridooshi Y."/>
            <person name="Sugita K."/>
            <person name="Strazar M."/>
            <person name="Skelly A."/>
            <person name="Suda W."/>
            <person name="Hattori M."/>
            <person name="Nakamoto N."/>
            <person name="Caballero S."/>
            <person name="Norman J."/>
            <person name="Olle B."/>
            <person name="Tanoue T."/>
            <person name="Arita M."/>
            <person name="Bucci V."/>
            <person name="Atarashi K."/>
            <person name="Xavier R."/>
            <person name="Honda K."/>
        </authorList>
    </citation>
    <scope>NUCLEOTIDE SEQUENCE [LARGE SCALE GENOMIC DNA]</scope>
    <source>
        <strain evidence="4">k04-0078-D8-1</strain>
    </source>
</reference>